<dbReference type="PROSITE" id="PS00194">
    <property type="entry name" value="THIOREDOXIN_1"/>
    <property type="match status" value="1"/>
</dbReference>
<dbReference type="SUPFAM" id="SSF52833">
    <property type="entry name" value="Thioredoxin-like"/>
    <property type="match status" value="1"/>
</dbReference>
<feature type="chain" id="PRO_5020179239" evidence="5">
    <location>
        <begin position="19"/>
        <end position="374"/>
    </location>
</feature>
<gene>
    <name evidence="7" type="ORF">ESB13_19120</name>
</gene>
<evidence type="ECO:0000256" key="5">
    <source>
        <dbReference type="SAM" id="SignalP"/>
    </source>
</evidence>
<dbReference type="InterPro" id="IPR017937">
    <property type="entry name" value="Thioredoxin_CS"/>
</dbReference>
<name>A0A4Q1D200_9BACT</name>
<dbReference type="Pfam" id="PF14289">
    <property type="entry name" value="DUF4369"/>
    <property type="match status" value="1"/>
</dbReference>
<dbReference type="AlphaFoldDB" id="A0A4Q1D200"/>
<dbReference type="Gene3D" id="3.40.30.10">
    <property type="entry name" value="Glutaredoxin"/>
    <property type="match status" value="1"/>
</dbReference>
<proteinExistence type="predicted"/>
<dbReference type="GO" id="GO:0030313">
    <property type="term" value="C:cell envelope"/>
    <property type="evidence" value="ECO:0007669"/>
    <property type="project" value="UniProtKB-SubCell"/>
</dbReference>
<dbReference type="PANTHER" id="PTHR42852">
    <property type="entry name" value="THIOL:DISULFIDE INTERCHANGE PROTEIN DSBE"/>
    <property type="match status" value="1"/>
</dbReference>
<dbReference type="GO" id="GO:0016209">
    <property type="term" value="F:antioxidant activity"/>
    <property type="evidence" value="ECO:0007669"/>
    <property type="project" value="InterPro"/>
</dbReference>
<dbReference type="Proteomes" id="UP000290545">
    <property type="component" value="Unassembled WGS sequence"/>
</dbReference>
<dbReference type="OrthoDB" id="750178at2"/>
<dbReference type="InterPro" id="IPR025380">
    <property type="entry name" value="DUF4369"/>
</dbReference>
<dbReference type="GO" id="GO:0016491">
    <property type="term" value="F:oxidoreductase activity"/>
    <property type="evidence" value="ECO:0007669"/>
    <property type="project" value="InterPro"/>
</dbReference>
<organism evidence="7 8">
    <name type="scientific">Filimonas effusa</name>
    <dbReference type="NCBI Taxonomy" id="2508721"/>
    <lineage>
        <taxon>Bacteria</taxon>
        <taxon>Pseudomonadati</taxon>
        <taxon>Bacteroidota</taxon>
        <taxon>Chitinophagia</taxon>
        <taxon>Chitinophagales</taxon>
        <taxon>Chitinophagaceae</taxon>
        <taxon>Filimonas</taxon>
    </lineage>
</organism>
<evidence type="ECO:0000313" key="8">
    <source>
        <dbReference type="Proteomes" id="UP000290545"/>
    </source>
</evidence>
<dbReference type="GO" id="GO:0017004">
    <property type="term" value="P:cytochrome complex assembly"/>
    <property type="evidence" value="ECO:0007669"/>
    <property type="project" value="UniProtKB-KW"/>
</dbReference>
<sequence>MKKNLLWLLMAAPLGVWAQETPYTINGELKNFTNEQSSILLFYQKAGKRVFDTAQLVNGKYTFKGVVGEDIVSANLLAANPGPMGVLPKYVATVFLEPGTINVSHVDSFSNAVITGAPANADYAKLKKGLAPYEEQFKPLLAQYQAARSAGDEATMNKLEPQLEAIDSTMKEDGYLGFFRSNPTSPIALITLQQAMPYDIDADKYQPLYDKLSEKAKQSASGKALQQRIQASKLTGIGQVAPDFTQNDTLGNPVKLSSFRGKYVLVDFWASWCGPCRKENPNVVKAFNTYKNKGFTILGVSLDNANAKDKWLDAIHKDGLTWTQVSDLQGWANAAAKSYGVNAIPQNFLIDPQGKIVGKNLRGEDLEKKLAEVL</sequence>
<evidence type="ECO:0000256" key="3">
    <source>
        <dbReference type="ARBA" id="ARBA00023157"/>
    </source>
</evidence>
<feature type="domain" description="Thioredoxin" evidence="6">
    <location>
        <begin position="235"/>
        <end position="374"/>
    </location>
</feature>
<dbReference type="RefSeq" id="WP_129005292.1">
    <property type="nucleotide sequence ID" value="NZ_SDHZ01000003.1"/>
</dbReference>
<dbReference type="PROSITE" id="PS51352">
    <property type="entry name" value="THIOREDOXIN_2"/>
    <property type="match status" value="1"/>
</dbReference>
<keyword evidence="4" id="KW-0676">Redox-active center</keyword>
<reference evidence="7 8" key="1">
    <citation type="submission" date="2019-01" db="EMBL/GenBank/DDBJ databases">
        <title>Filimonas sp. strain TTM-71.</title>
        <authorList>
            <person name="Chen W.-M."/>
        </authorList>
    </citation>
    <scope>NUCLEOTIDE SEQUENCE [LARGE SCALE GENOMIC DNA]</scope>
    <source>
        <strain evidence="7 8">TTM-71</strain>
    </source>
</reference>
<accession>A0A4Q1D200</accession>
<dbReference type="EMBL" id="SDHZ01000003">
    <property type="protein sequence ID" value="RXK81895.1"/>
    <property type="molecule type" value="Genomic_DNA"/>
</dbReference>
<dbReference type="InterPro" id="IPR036249">
    <property type="entry name" value="Thioredoxin-like_sf"/>
</dbReference>
<comment type="caution">
    <text evidence="7">The sequence shown here is derived from an EMBL/GenBank/DDBJ whole genome shotgun (WGS) entry which is preliminary data.</text>
</comment>
<dbReference type="PANTHER" id="PTHR42852:SF6">
    <property type="entry name" value="THIOL:DISULFIDE INTERCHANGE PROTEIN DSBE"/>
    <property type="match status" value="1"/>
</dbReference>
<dbReference type="InterPro" id="IPR050553">
    <property type="entry name" value="Thioredoxin_ResA/DsbE_sf"/>
</dbReference>
<keyword evidence="3" id="KW-1015">Disulfide bond</keyword>
<evidence type="ECO:0000313" key="7">
    <source>
        <dbReference type="EMBL" id="RXK81895.1"/>
    </source>
</evidence>
<evidence type="ECO:0000256" key="1">
    <source>
        <dbReference type="ARBA" id="ARBA00004196"/>
    </source>
</evidence>
<dbReference type="InterPro" id="IPR000866">
    <property type="entry name" value="AhpC/TSA"/>
</dbReference>
<keyword evidence="8" id="KW-1185">Reference proteome</keyword>
<keyword evidence="5" id="KW-0732">Signal</keyword>
<feature type="signal peptide" evidence="5">
    <location>
        <begin position="1"/>
        <end position="18"/>
    </location>
</feature>
<keyword evidence="2" id="KW-0201">Cytochrome c-type biogenesis</keyword>
<protein>
    <submittedName>
        <fullName evidence="7">AhpC/TSA family protein</fullName>
    </submittedName>
</protein>
<dbReference type="Pfam" id="PF00578">
    <property type="entry name" value="AhpC-TSA"/>
    <property type="match status" value="1"/>
</dbReference>
<comment type="subcellular location">
    <subcellularLocation>
        <location evidence="1">Cell envelope</location>
    </subcellularLocation>
</comment>
<evidence type="ECO:0000256" key="4">
    <source>
        <dbReference type="ARBA" id="ARBA00023284"/>
    </source>
</evidence>
<dbReference type="CDD" id="cd02966">
    <property type="entry name" value="TlpA_like_family"/>
    <property type="match status" value="1"/>
</dbReference>
<dbReference type="InterPro" id="IPR013766">
    <property type="entry name" value="Thioredoxin_domain"/>
</dbReference>
<evidence type="ECO:0000259" key="6">
    <source>
        <dbReference type="PROSITE" id="PS51352"/>
    </source>
</evidence>
<evidence type="ECO:0000256" key="2">
    <source>
        <dbReference type="ARBA" id="ARBA00022748"/>
    </source>
</evidence>